<dbReference type="HOGENOM" id="CLU_112006_0_0_4"/>
<gene>
    <name evidence="2" type="ORF">SUTH_03029</name>
</gene>
<evidence type="ECO:0000313" key="3">
    <source>
        <dbReference type="Proteomes" id="UP000031637"/>
    </source>
</evidence>
<organism evidence="2 3">
    <name type="scientific">Sulfuritalea hydrogenivorans sk43H</name>
    <dbReference type="NCBI Taxonomy" id="1223802"/>
    <lineage>
        <taxon>Bacteria</taxon>
        <taxon>Pseudomonadati</taxon>
        <taxon>Pseudomonadota</taxon>
        <taxon>Betaproteobacteria</taxon>
        <taxon>Nitrosomonadales</taxon>
        <taxon>Sterolibacteriaceae</taxon>
        <taxon>Sulfuritalea</taxon>
    </lineage>
</organism>
<dbReference type="AlphaFoldDB" id="W0SIR1"/>
<evidence type="ECO:0000313" key="2">
    <source>
        <dbReference type="EMBL" id="BAO30807.1"/>
    </source>
</evidence>
<dbReference type="Pfam" id="PF09361">
    <property type="entry name" value="Phasin_2"/>
    <property type="match status" value="1"/>
</dbReference>
<sequence>MNATTEQFASANKANVETLLTIANTAFASAERLAALNLNTARAILEDSVANAKALLAVKDVQQLVAMQTTLAQPAVEKAVAYSRSVYEIATQTQEELSKVVEGQFSEINKNVASALDKAAKNAPAGSDVAVAAVKSAIAAANSAYDSMTKAAKQVAEIAEANVAAATTATVKAVGTGAAAPKAKKAA</sequence>
<dbReference type="EMBL" id="AP012547">
    <property type="protein sequence ID" value="BAO30807.1"/>
    <property type="molecule type" value="Genomic_DNA"/>
</dbReference>
<protein>
    <submittedName>
        <fullName evidence="2">Phasin family protein</fullName>
    </submittedName>
</protein>
<dbReference type="STRING" id="1223802.SUTH_03029"/>
<dbReference type="NCBIfam" id="TIGR01841">
    <property type="entry name" value="phasin"/>
    <property type="match status" value="1"/>
</dbReference>
<dbReference type="Proteomes" id="UP000031637">
    <property type="component" value="Chromosome"/>
</dbReference>
<dbReference type="InterPro" id="IPR018968">
    <property type="entry name" value="Phasin"/>
</dbReference>
<name>W0SIR1_9PROT</name>
<dbReference type="RefSeq" id="WP_041102422.1">
    <property type="nucleotide sequence ID" value="NZ_AP012547.1"/>
</dbReference>
<dbReference type="KEGG" id="shd:SUTH_03029"/>
<proteinExistence type="predicted"/>
<dbReference type="InterPro" id="IPR010127">
    <property type="entry name" value="Phasin_subfam-1"/>
</dbReference>
<dbReference type="OrthoDB" id="5298576at2"/>
<feature type="domain" description="Phasin" evidence="1">
    <location>
        <begin position="6"/>
        <end position="105"/>
    </location>
</feature>
<reference evidence="2 3" key="1">
    <citation type="journal article" date="2014" name="Syst. Appl. Microbiol.">
        <title>Complete genomes of freshwater sulfur oxidizers Sulfuricella denitrificans skB26 and Sulfuritalea hydrogenivorans sk43H: genetic insights into the sulfur oxidation pathway of betaproteobacteria.</title>
        <authorList>
            <person name="Watanabe T."/>
            <person name="Kojima H."/>
            <person name="Fukui M."/>
        </authorList>
    </citation>
    <scope>NUCLEOTIDE SEQUENCE [LARGE SCALE GENOMIC DNA]</scope>
    <source>
        <strain evidence="2">DSM22779</strain>
    </source>
</reference>
<keyword evidence="3" id="KW-1185">Reference proteome</keyword>
<accession>W0SIR1</accession>
<evidence type="ECO:0000259" key="1">
    <source>
        <dbReference type="Pfam" id="PF09361"/>
    </source>
</evidence>